<dbReference type="Proteomes" id="UP000574761">
    <property type="component" value="Unassembled WGS sequence"/>
</dbReference>
<keyword evidence="3" id="KW-1185">Reference proteome</keyword>
<evidence type="ECO:0000313" key="3">
    <source>
        <dbReference type="Proteomes" id="UP000574761"/>
    </source>
</evidence>
<accession>A0A7W6DG49</accession>
<protein>
    <submittedName>
        <fullName evidence="2">Uncharacterized protein</fullName>
    </submittedName>
</protein>
<name>A0A7W6DG49_9HYPH</name>
<organism evidence="2 3">
    <name type="scientific">Mycoplana azooxidifex</name>
    <dbReference type="NCBI Taxonomy" id="1636188"/>
    <lineage>
        <taxon>Bacteria</taxon>
        <taxon>Pseudomonadati</taxon>
        <taxon>Pseudomonadota</taxon>
        <taxon>Alphaproteobacteria</taxon>
        <taxon>Hyphomicrobiales</taxon>
        <taxon>Rhizobiaceae</taxon>
        <taxon>Mycoplana</taxon>
    </lineage>
</organism>
<keyword evidence="1" id="KW-0472">Membrane</keyword>
<keyword evidence="1" id="KW-1133">Transmembrane helix</keyword>
<comment type="caution">
    <text evidence="2">The sequence shown here is derived from an EMBL/GenBank/DDBJ whole genome shotgun (WGS) entry which is preliminary data.</text>
</comment>
<feature type="transmembrane region" description="Helical" evidence="1">
    <location>
        <begin position="6"/>
        <end position="25"/>
    </location>
</feature>
<reference evidence="2 3" key="1">
    <citation type="submission" date="2020-08" db="EMBL/GenBank/DDBJ databases">
        <title>Genomic Encyclopedia of Type Strains, Phase IV (KMG-IV): sequencing the most valuable type-strain genomes for metagenomic binning, comparative biology and taxonomic classification.</title>
        <authorList>
            <person name="Goeker M."/>
        </authorList>
    </citation>
    <scope>NUCLEOTIDE SEQUENCE [LARGE SCALE GENOMIC DNA]</scope>
    <source>
        <strain evidence="2 3">DSM 100211</strain>
    </source>
</reference>
<sequence length="32" mass="3688">MLDLSVLTPLVIVSVAVYLFFRWVVFDMNGRS</sequence>
<proteinExistence type="predicted"/>
<evidence type="ECO:0000256" key="1">
    <source>
        <dbReference type="SAM" id="Phobius"/>
    </source>
</evidence>
<dbReference type="AlphaFoldDB" id="A0A7W6DG49"/>
<dbReference type="EMBL" id="JACIEE010000010">
    <property type="protein sequence ID" value="MBB3979213.1"/>
    <property type="molecule type" value="Genomic_DNA"/>
</dbReference>
<gene>
    <name evidence="2" type="ORF">GGQ64_004453</name>
</gene>
<evidence type="ECO:0000313" key="2">
    <source>
        <dbReference type="EMBL" id="MBB3979213.1"/>
    </source>
</evidence>
<keyword evidence="1" id="KW-0812">Transmembrane</keyword>